<dbReference type="Pfam" id="PF05275">
    <property type="entry name" value="CopB"/>
    <property type="match status" value="1"/>
</dbReference>
<evidence type="ECO:0000313" key="4">
    <source>
        <dbReference type="Proteomes" id="UP000232587"/>
    </source>
</evidence>
<dbReference type="GO" id="GO:0009279">
    <property type="term" value="C:cell outer membrane"/>
    <property type="evidence" value="ECO:0007669"/>
    <property type="project" value="InterPro"/>
</dbReference>
<feature type="compositionally biased region" description="Basic and acidic residues" evidence="1">
    <location>
        <begin position="69"/>
        <end position="79"/>
    </location>
</feature>
<feature type="signal peptide" evidence="2">
    <location>
        <begin position="1"/>
        <end position="21"/>
    </location>
</feature>
<proteinExistence type="predicted"/>
<dbReference type="RefSeq" id="WP_100866562.1">
    <property type="nucleotide sequence ID" value="NZ_PHUF01000003.1"/>
</dbReference>
<sequence length="339" mass="36211">MRRLLLGAAAPFALAALPAGAQEVDHSTHQTPAKAAEAEPQDHSAHGDAAQEQEDHSAHGDAASSAAQDHSDHMMDHGGHHMAPARPADPDQEEPGNAPSPPVPADHAADAVFGAAAMRGSRADLASMGRWRGSALIVNRLEVVPDSPETGYAWDLTAWTGGDIDRLVIASEGEGHFGGMVESAEVAAKWRHALDPYANLELGLRRDFRPEPSRTYALAGIEALLPYWIHAEAQLLLSNKGDLHARLGAEHDWRLAGPLVLNLEAETDIAFQDVRELGIQAGIEKIEAGARLRYEIRPEFAPYVGVSWERAYGSAIPGSAEPGDRGRGFAAVVGIRAFF</sequence>
<dbReference type="EMBL" id="PHUF01000003">
    <property type="protein sequence ID" value="PKB19042.1"/>
    <property type="molecule type" value="Genomic_DNA"/>
</dbReference>
<dbReference type="AlphaFoldDB" id="A0A2N0HJC3"/>
<evidence type="ECO:0000256" key="1">
    <source>
        <dbReference type="SAM" id="MobiDB-lite"/>
    </source>
</evidence>
<keyword evidence="2" id="KW-0732">Signal</keyword>
<evidence type="ECO:0000256" key="2">
    <source>
        <dbReference type="SAM" id="SignalP"/>
    </source>
</evidence>
<feature type="chain" id="PRO_5014961814" evidence="2">
    <location>
        <begin position="22"/>
        <end position="339"/>
    </location>
</feature>
<reference evidence="3 4" key="1">
    <citation type="submission" date="2017-11" db="EMBL/GenBank/DDBJ databases">
        <title>Genomic Encyclopedia of Type Strains, Phase III (KMG-III): the genomes of soil and plant-associated and newly described type strains.</title>
        <authorList>
            <person name="Whitman W."/>
        </authorList>
    </citation>
    <scope>NUCLEOTIDE SEQUENCE [LARGE SCALE GENOMIC DNA]</scope>
    <source>
        <strain evidence="3 4">CGMCC 1.12274</strain>
    </source>
</reference>
<accession>A0A2N0HJC3</accession>
<feature type="compositionally biased region" description="Basic and acidic residues" evidence="1">
    <location>
        <begin position="36"/>
        <end position="46"/>
    </location>
</feature>
<protein>
    <submittedName>
        <fullName evidence="3">Copper resistance protein B</fullName>
    </submittedName>
</protein>
<evidence type="ECO:0000313" key="3">
    <source>
        <dbReference type="EMBL" id="PKB19042.1"/>
    </source>
</evidence>
<dbReference type="GO" id="GO:0005507">
    <property type="term" value="F:copper ion binding"/>
    <property type="evidence" value="ECO:0007669"/>
    <property type="project" value="InterPro"/>
</dbReference>
<gene>
    <name evidence="3" type="ORF">B0I00_1269</name>
</gene>
<feature type="region of interest" description="Disordered" evidence="1">
    <location>
        <begin position="23"/>
        <end position="107"/>
    </location>
</feature>
<organism evidence="3 4">
    <name type="scientific">Novosphingobium kunmingense</name>
    <dbReference type="NCBI Taxonomy" id="1211806"/>
    <lineage>
        <taxon>Bacteria</taxon>
        <taxon>Pseudomonadati</taxon>
        <taxon>Pseudomonadota</taxon>
        <taxon>Alphaproteobacteria</taxon>
        <taxon>Sphingomonadales</taxon>
        <taxon>Sphingomonadaceae</taxon>
        <taxon>Novosphingobium</taxon>
    </lineage>
</organism>
<dbReference type="GO" id="GO:0006878">
    <property type="term" value="P:intracellular copper ion homeostasis"/>
    <property type="evidence" value="ECO:0007669"/>
    <property type="project" value="InterPro"/>
</dbReference>
<name>A0A2N0HJC3_9SPHN</name>
<comment type="caution">
    <text evidence="3">The sequence shown here is derived from an EMBL/GenBank/DDBJ whole genome shotgun (WGS) entry which is preliminary data.</text>
</comment>
<dbReference type="Proteomes" id="UP000232587">
    <property type="component" value="Unassembled WGS sequence"/>
</dbReference>
<keyword evidence="4" id="KW-1185">Reference proteome</keyword>
<dbReference type="InterPro" id="IPR007939">
    <property type="entry name" value="Cu-R_B_prcur"/>
</dbReference>